<proteinExistence type="predicted"/>
<evidence type="ECO:0000313" key="1">
    <source>
        <dbReference type="EMBL" id="MBW8185034.1"/>
    </source>
</evidence>
<reference evidence="1 2" key="1">
    <citation type="submission" date="2021-07" db="EMBL/GenBank/DDBJ databases">
        <title>Shewanella sp. nov, isolated from SCS.</title>
        <authorList>
            <person name="Cao W.R."/>
        </authorList>
    </citation>
    <scope>NUCLEOTIDE SEQUENCE [LARGE SCALE GENOMIC DNA]</scope>
    <source>
        <strain evidence="1 2">NR704-98</strain>
    </source>
</reference>
<comment type="caution">
    <text evidence="1">The sequence shown here is derived from an EMBL/GenBank/DDBJ whole genome shotgun (WGS) entry which is preliminary data.</text>
</comment>
<dbReference type="Proteomes" id="UP001195963">
    <property type="component" value="Unassembled WGS sequence"/>
</dbReference>
<accession>A0ABS7E5S2</accession>
<evidence type="ECO:0000313" key="2">
    <source>
        <dbReference type="Proteomes" id="UP001195963"/>
    </source>
</evidence>
<organism evidence="1 2">
    <name type="scientific">Shewanella nanhaiensis</name>
    <dbReference type="NCBI Taxonomy" id="2864872"/>
    <lineage>
        <taxon>Bacteria</taxon>
        <taxon>Pseudomonadati</taxon>
        <taxon>Pseudomonadota</taxon>
        <taxon>Gammaproteobacteria</taxon>
        <taxon>Alteromonadales</taxon>
        <taxon>Shewanellaceae</taxon>
        <taxon>Shewanella</taxon>
    </lineage>
</organism>
<name>A0ABS7E5S2_9GAMM</name>
<keyword evidence="2" id="KW-1185">Reference proteome</keyword>
<evidence type="ECO:0008006" key="3">
    <source>
        <dbReference type="Google" id="ProtNLM"/>
    </source>
</evidence>
<sequence length="111" mass="12373">METVSWTAKTGVEAEQMIDAVEKMVPDLQKVPGFRYQSLSLKESIQGDNSEDASSQWLQLYYWDTVETAHNSNAIMAPTDSLNHLISLIEPDSIAIDIFTPLQQSSPLTVD</sequence>
<gene>
    <name evidence="1" type="ORF">K0625_15340</name>
</gene>
<dbReference type="EMBL" id="JAHZST010000011">
    <property type="protein sequence ID" value="MBW8185034.1"/>
    <property type="molecule type" value="Genomic_DNA"/>
</dbReference>
<protein>
    <recommendedName>
        <fullName evidence="3">ABM domain-containing protein</fullName>
    </recommendedName>
</protein>